<dbReference type="Gene3D" id="2.40.240.50">
    <property type="entry name" value="Barwin-like endoglucanases"/>
    <property type="match status" value="1"/>
</dbReference>
<dbReference type="EMBL" id="JBHRTR010000007">
    <property type="protein sequence ID" value="MFC3226062.1"/>
    <property type="molecule type" value="Genomic_DNA"/>
</dbReference>
<feature type="domain" description="Lytic transglycosylase MltA" evidence="7">
    <location>
        <begin position="164"/>
        <end position="301"/>
    </location>
</feature>
<dbReference type="EC" id="4.2.2.n1" evidence="2"/>
<evidence type="ECO:0000256" key="6">
    <source>
        <dbReference type="SAM" id="MobiDB-lite"/>
    </source>
</evidence>
<comment type="caution">
    <text evidence="8">The sequence shown here is derived from an EMBL/GenBank/DDBJ whole genome shotgun (WGS) entry which is preliminary data.</text>
</comment>
<dbReference type="Gene3D" id="2.40.40.10">
    <property type="entry name" value="RlpA-like domain"/>
    <property type="match status" value="1"/>
</dbReference>
<evidence type="ECO:0000256" key="2">
    <source>
        <dbReference type="ARBA" id="ARBA00012587"/>
    </source>
</evidence>
<protein>
    <recommendedName>
        <fullName evidence="2">peptidoglycan lytic exotransglycosylase</fullName>
        <ecNumber evidence="2">4.2.2.n1</ecNumber>
    </recommendedName>
    <alternativeName>
        <fullName evidence="5">Murein hydrolase A</fullName>
    </alternativeName>
</protein>
<dbReference type="InterPro" id="IPR036908">
    <property type="entry name" value="RlpA-like_sf"/>
</dbReference>
<feature type="region of interest" description="Disordered" evidence="6">
    <location>
        <begin position="1"/>
        <end position="31"/>
    </location>
</feature>
<dbReference type="InterPro" id="IPR026044">
    <property type="entry name" value="MltA"/>
</dbReference>
<proteinExistence type="predicted"/>
<evidence type="ECO:0000256" key="4">
    <source>
        <dbReference type="ARBA" id="ARBA00023316"/>
    </source>
</evidence>
<dbReference type="PANTHER" id="PTHR30124:SF0">
    <property type="entry name" value="MEMBRANE-BOUND LYTIC MUREIN TRANSGLYCOSYLASE A"/>
    <property type="match status" value="1"/>
</dbReference>
<dbReference type="Pfam" id="PF06725">
    <property type="entry name" value="3D"/>
    <property type="match status" value="1"/>
</dbReference>
<gene>
    <name evidence="8" type="ORF">ACFOGJ_02415</name>
</gene>
<dbReference type="PIRSF" id="PIRSF019422">
    <property type="entry name" value="MltA"/>
    <property type="match status" value="1"/>
</dbReference>
<evidence type="ECO:0000259" key="7">
    <source>
        <dbReference type="SMART" id="SM00925"/>
    </source>
</evidence>
<evidence type="ECO:0000256" key="5">
    <source>
        <dbReference type="ARBA" id="ARBA00030918"/>
    </source>
</evidence>
<accession>A0ABV7KUT1</accession>
<evidence type="ECO:0000256" key="1">
    <source>
        <dbReference type="ARBA" id="ARBA00001420"/>
    </source>
</evidence>
<comment type="catalytic activity">
    <reaction evidence="1">
        <text>Exolytic cleavage of the (1-&gt;4)-beta-glycosidic linkage between N-acetylmuramic acid (MurNAc) and N-acetylglucosamine (GlcNAc) residues in peptidoglycan, from either the reducing or the non-reducing ends of the peptidoglycan chains, with concomitant formation of a 1,6-anhydrobond in the MurNAc residue.</text>
        <dbReference type="EC" id="4.2.2.n1"/>
    </reaction>
</comment>
<sequence>MRLSPFPQLPGEFTATPIGPSGGPSGGRPRRRSWLRHLRLAAVLGAALVLTDCAGRQEPGPDLALTPDTYSAMRGWAADDHDAAIPALRRSCDRIMAQPAERSAGPRPEFGRIGDWQPICAALAQTGVLDRIAARDFFETHFRPYQVAGPGGYDGLFTGYFEASLRGARRPDARYRYPLYRLPPELKNGAKPDGFPDRAAIAGGALAGRGLELVWVDDPVDAFFLHIQGSGRVALEDGSAMRVGYAGQNGHPYFAIGRALIDRGEVPKDRMSMQAIRDWLAAHPDQADALMNMNASYIFFRELDGDGPVGAQGVALTPERSLAVDRTLFAYGLPVWLDTDLDGAFGGEPPPSGLPLRRLMIAQDTGGAIRGAVRGDVFWGHGPEAADRAGRMRDPGHMWVLVPRSLVQPAA</sequence>
<evidence type="ECO:0000256" key="3">
    <source>
        <dbReference type="ARBA" id="ARBA00023239"/>
    </source>
</evidence>
<keyword evidence="9" id="KW-1185">Reference proteome</keyword>
<evidence type="ECO:0000313" key="9">
    <source>
        <dbReference type="Proteomes" id="UP001595528"/>
    </source>
</evidence>
<keyword evidence="4" id="KW-0961">Cell wall biogenesis/degradation</keyword>
<evidence type="ECO:0000313" key="8">
    <source>
        <dbReference type="EMBL" id="MFC3226062.1"/>
    </source>
</evidence>
<dbReference type="SMART" id="SM00925">
    <property type="entry name" value="MltA"/>
    <property type="match status" value="1"/>
</dbReference>
<dbReference type="Pfam" id="PF03562">
    <property type="entry name" value="MltA"/>
    <property type="match status" value="1"/>
</dbReference>
<dbReference type="InterPro" id="IPR005300">
    <property type="entry name" value="MltA_B"/>
</dbReference>
<dbReference type="CDD" id="cd14485">
    <property type="entry name" value="mltA_like_LT_A"/>
    <property type="match status" value="1"/>
</dbReference>
<dbReference type="Proteomes" id="UP001595528">
    <property type="component" value="Unassembled WGS sequence"/>
</dbReference>
<dbReference type="CDD" id="cd14668">
    <property type="entry name" value="mlta_B"/>
    <property type="match status" value="1"/>
</dbReference>
<dbReference type="InterPro" id="IPR010611">
    <property type="entry name" value="3D_dom"/>
</dbReference>
<dbReference type="RefSeq" id="WP_379897826.1">
    <property type="nucleotide sequence ID" value="NZ_JBHRTR010000007.1"/>
</dbReference>
<organism evidence="8 9">
    <name type="scientific">Marinibaculum pumilum</name>
    <dbReference type="NCBI Taxonomy" id="1766165"/>
    <lineage>
        <taxon>Bacteria</taxon>
        <taxon>Pseudomonadati</taxon>
        <taxon>Pseudomonadota</taxon>
        <taxon>Alphaproteobacteria</taxon>
        <taxon>Rhodospirillales</taxon>
        <taxon>Rhodospirillaceae</taxon>
        <taxon>Marinibaculum</taxon>
    </lineage>
</organism>
<dbReference type="PANTHER" id="PTHR30124">
    <property type="entry name" value="MEMBRANE-BOUND LYTIC MUREIN TRANSGLYCOSYLASE A"/>
    <property type="match status" value="1"/>
</dbReference>
<reference evidence="9" key="1">
    <citation type="journal article" date="2019" name="Int. J. Syst. Evol. Microbiol.">
        <title>The Global Catalogue of Microorganisms (GCM) 10K type strain sequencing project: providing services to taxonomists for standard genome sequencing and annotation.</title>
        <authorList>
            <consortium name="The Broad Institute Genomics Platform"/>
            <consortium name="The Broad Institute Genome Sequencing Center for Infectious Disease"/>
            <person name="Wu L."/>
            <person name="Ma J."/>
        </authorList>
    </citation>
    <scope>NUCLEOTIDE SEQUENCE [LARGE SCALE GENOMIC DNA]</scope>
    <source>
        <strain evidence="9">KCTC 42964</strain>
    </source>
</reference>
<name>A0ABV7KUT1_9PROT</name>
<dbReference type="SUPFAM" id="SSF50685">
    <property type="entry name" value="Barwin-like endoglucanases"/>
    <property type="match status" value="1"/>
</dbReference>
<keyword evidence="3" id="KW-0456">Lyase</keyword>